<dbReference type="PRINTS" id="PR01443">
    <property type="entry name" value="TFIID30KDSUB"/>
</dbReference>
<evidence type="ECO:0000256" key="3">
    <source>
        <dbReference type="ARBA" id="ARBA00023163"/>
    </source>
</evidence>
<organism evidence="8 9">
    <name type="scientific">Syncephalastrum racemosum</name>
    <name type="common">Filamentous fungus</name>
    <dbReference type="NCBI Taxonomy" id="13706"/>
    <lineage>
        <taxon>Eukaryota</taxon>
        <taxon>Fungi</taxon>
        <taxon>Fungi incertae sedis</taxon>
        <taxon>Mucoromycota</taxon>
        <taxon>Mucoromycotina</taxon>
        <taxon>Mucoromycetes</taxon>
        <taxon>Mucorales</taxon>
        <taxon>Syncephalastraceae</taxon>
        <taxon>Syncephalastrum</taxon>
    </lineage>
</organism>
<dbReference type="CDD" id="cd07982">
    <property type="entry name" value="HFD_TAF10"/>
    <property type="match status" value="1"/>
</dbReference>
<evidence type="ECO:0000256" key="7">
    <source>
        <dbReference type="SAM" id="MobiDB-lite"/>
    </source>
</evidence>
<dbReference type="GO" id="GO:0042802">
    <property type="term" value="F:identical protein binding"/>
    <property type="evidence" value="ECO:0007669"/>
    <property type="project" value="EnsemblFungi"/>
</dbReference>
<gene>
    <name evidence="8" type="ORF">BCR43DRAFT_495666</name>
</gene>
<dbReference type="GO" id="GO:0005669">
    <property type="term" value="C:transcription factor TFIID complex"/>
    <property type="evidence" value="ECO:0007669"/>
    <property type="project" value="EnsemblFungi"/>
</dbReference>
<evidence type="ECO:0000256" key="6">
    <source>
        <dbReference type="PIRNR" id="PIRNR017246"/>
    </source>
</evidence>
<keyword evidence="4 6" id="KW-0539">Nucleus</keyword>
<proteinExistence type="inferred from homology"/>
<dbReference type="GO" id="GO:0045944">
    <property type="term" value="P:positive regulation of transcription by RNA polymerase II"/>
    <property type="evidence" value="ECO:0007669"/>
    <property type="project" value="EnsemblFungi"/>
</dbReference>
<dbReference type="Pfam" id="PF03540">
    <property type="entry name" value="TAF10"/>
    <property type="match status" value="1"/>
</dbReference>
<dbReference type="EMBL" id="MCGN01000008">
    <property type="protein sequence ID" value="ORY93980.1"/>
    <property type="molecule type" value="Genomic_DNA"/>
</dbReference>
<keyword evidence="8" id="KW-0396">Initiation factor</keyword>
<comment type="similarity">
    <text evidence="5 6">Belongs to the TAF10 family.</text>
</comment>
<evidence type="ECO:0000256" key="2">
    <source>
        <dbReference type="ARBA" id="ARBA00023015"/>
    </source>
</evidence>
<dbReference type="OrthoDB" id="154356at2759"/>
<dbReference type="PANTHER" id="PTHR21242:SF0">
    <property type="entry name" value="TRANSCRIPTION INITIATION FACTOR TFIID SUBUNIT 10"/>
    <property type="match status" value="1"/>
</dbReference>
<comment type="subcellular location">
    <subcellularLocation>
        <location evidence="1 6">Nucleus</location>
    </subcellularLocation>
</comment>
<accession>A0A1X2H6B0</accession>
<dbReference type="GO" id="GO:0003743">
    <property type="term" value="F:translation initiation factor activity"/>
    <property type="evidence" value="ECO:0007669"/>
    <property type="project" value="UniProtKB-KW"/>
</dbReference>
<feature type="compositionally biased region" description="Low complexity" evidence="7">
    <location>
        <begin position="56"/>
        <end position="86"/>
    </location>
</feature>
<keyword evidence="3 6" id="KW-0804">Transcription</keyword>
<dbReference type="FunCoup" id="A0A1X2H6B0">
    <property type="interactions" value="249"/>
</dbReference>
<comment type="function">
    <text evidence="6">Functions as a component of both the DNA-binding general transcription initiation factor complex TFIID and the transcription coactivator SAGA complex. Binding of TFIID to a promoter (with or without TATA element) is the initial step in pre-initiation complex (PIC) formation. TFIID plays a key role in the regulation of gene expression by RNA polymerase II through different activities such as transcription activator interaction, core promoter recognition and selectivity, TFIIA and TFIIB interaction, chromatin modification (histone acetylation by TAF1), facilitation of DNA opening and initiation of transcription. SAGA acts as a general cofactor required for essentially all RNA polymerase II transcription. At the promoters, SAGA is required for transcription pre-initiation complex (PIC) recruitment. It influences RNA polymerase II transcriptional activity through different activities such as TBP interaction (via core/TAF module) and promoter selectivity, interaction with transcription activators (via Tra1/SPT module), and chromatin modification through histone acetylation (via HAT module) and deubiquitination (via DUB module). SAGA preferentially acetylates histones H3 (to form H3K9ac, H3K14ac, H3K18ac and H3K23ac) and H2B and deubiquitinates histone H2B. SAGA interacts with DNA via upstream activating sequences (UASs).</text>
</comment>
<comment type="caution">
    <text evidence="8">The sequence shown here is derived from an EMBL/GenBank/DDBJ whole genome shotgun (WGS) entry which is preliminary data.</text>
</comment>
<evidence type="ECO:0000256" key="5">
    <source>
        <dbReference type="ARBA" id="ARBA00025730"/>
    </source>
</evidence>
<reference evidence="8 9" key="1">
    <citation type="submission" date="2016-07" db="EMBL/GenBank/DDBJ databases">
        <title>Pervasive Adenine N6-methylation of Active Genes in Fungi.</title>
        <authorList>
            <consortium name="DOE Joint Genome Institute"/>
            <person name="Mondo S.J."/>
            <person name="Dannebaum R.O."/>
            <person name="Kuo R.C."/>
            <person name="Labutti K."/>
            <person name="Haridas S."/>
            <person name="Kuo A."/>
            <person name="Salamov A."/>
            <person name="Ahrendt S.R."/>
            <person name="Lipzen A."/>
            <person name="Sullivan W."/>
            <person name="Andreopoulos W.B."/>
            <person name="Clum A."/>
            <person name="Lindquist E."/>
            <person name="Daum C."/>
            <person name="Ramamoorthy G.K."/>
            <person name="Gryganskyi A."/>
            <person name="Culley D."/>
            <person name="Magnuson J.K."/>
            <person name="James T.Y."/>
            <person name="O'Malley M.A."/>
            <person name="Stajich J.E."/>
            <person name="Spatafora J.W."/>
            <person name="Visel A."/>
            <person name="Grigoriev I.V."/>
        </authorList>
    </citation>
    <scope>NUCLEOTIDE SEQUENCE [LARGE SCALE GENOMIC DNA]</scope>
    <source>
        <strain evidence="8 9">NRRL 2496</strain>
    </source>
</reference>
<name>A0A1X2H6B0_SYNRA</name>
<feature type="compositionally biased region" description="Polar residues" evidence="7">
    <location>
        <begin position="29"/>
        <end position="55"/>
    </location>
</feature>
<dbReference type="GO" id="GO:0060090">
    <property type="term" value="F:molecular adaptor activity"/>
    <property type="evidence" value="ECO:0007669"/>
    <property type="project" value="EnsemblFungi"/>
</dbReference>
<dbReference type="Proteomes" id="UP000242180">
    <property type="component" value="Unassembled WGS sequence"/>
</dbReference>
<dbReference type="GO" id="GO:0006325">
    <property type="term" value="P:chromatin organization"/>
    <property type="evidence" value="ECO:0007669"/>
    <property type="project" value="EnsemblFungi"/>
</dbReference>
<dbReference type="GO" id="GO:0016251">
    <property type="term" value="F:RNA polymerase II general transcription initiation factor activity"/>
    <property type="evidence" value="ECO:0007669"/>
    <property type="project" value="TreeGrafter"/>
</dbReference>
<evidence type="ECO:0000313" key="9">
    <source>
        <dbReference type="Proteomes" id="UP000242180"/>
    </source>
</evidence>
<feature type="region of interest" description="Disordered" evidence="7">
    <location>
        <begin position="1"/>
        <end position="94"/>
    </location>
</feature>
<sequence>MADGTPQANSPASGSLTPMELDVNAAPGDQQQQMQTPTGSTEFQSPTQALLSQTRSPAIQQQQTIPPQPVQPQQQQSTPTIPESTQVDSRLDADYNRREKTLAEFLAMMDQYTPIIPDAVTDYYLERTGFDCDDLRIKRLLALATQKFVADIATDAYQYCKVRQSGNRKSGKDRKAVLTMEDLSAALAEYGVNVKKPDFYS</sequence>
<dbReference type="PIRSF" id="PIRSF017246">
    <property type="entry name" value="TFIID_TAF10"/>
    <property type="match status" value="1"/>
</dbReference>
<dbReference type="GO" id="GO:0051123">
    <property type="term" value="P:RNA polymerase II preinitiation complex assembly"/>
    <property type="evidence" value="ECO:0007669"/>
    <property type="project" value="EnsemblFungi"/>
</dbReference>
<evidence type="ECO:0000313" key="8">
    <source>
        <dbReference type="EMBL" id="ORY93980.1"/>
    </source>
</evidence>
<feature type="compositionally biased region" description="Polar residues" evidence="7">
    <location>
        <begin position="1"/>
        <end position="16"/>
    </location>
</feature>
<evidence type="ECO:0000256" key="1">
    <source>
        <dbReference type="ARBA" id="ARBA00004123"/>
    </source>
</evidence>
<dbReference type="AlphaFoldDB" id="A0A1X2H6B0"/>
<dbReference type="STRING" id="13706.A0A1X2H6B0"/>
<dbReference type="InParanoid" id="A0A1X2H6B0"/>
<keyword evidence="8" id="KW-0648">Protein biosynthesis</keyword>
<dbReference type="GO" id="GO:0046695">
    <property type="term" value="C:SLIK (SAGA-like) complex"/>
    <property type="evidence" value="ECO:0007669"/>
    <property type="project" value="EnsemblFungi"/>
</dbReference>
<protein>
    <recommendedName>
        <fullName evidence="6">Transcription initiation factor TFIID subunit 10</fullName>
    </recommendedName>
</protein>
<dbReference type="PANTHER" id="PTHR21242">
    <property type="entry name" value="TRANSCRIPTION INITIATION FACTOR TFIID SUBUNIT 10"/>
    <property type="match status" value="1"/>
</dbReference>
<dbReference type="GO" id="GO:1990841">
    <property type="term" value="F:promoter-specific chromatin binding"/>
    <property type="evidence" value="ECO:0007669"/>
    <property type="project" value="TreeGrafter"/>
</dbReference>
<keyword evidence="9" id="KW-1185">Reference proteome</keyword>
<dbReference type="GO" id="GO:0000124">
    <property type="term" value="C:SAGA complex"/>
    <property type="evidence" value="ECO:0007669"/>
    <property type="project" value="EnsemblFungi"/>
</dbReference>
<keyword evidence="2 6" id="KW-0805">Transcription regulation</keyword>
<dbReference type="InterPro" id="IPR003923">
    <property type="entry name" value="TAF10"/>
</dbReference>
<evidence type="ECO:0000256" key="4">
    <source>
        <dbReference type="ARBA" id="ARBA00023242"/>
    </source>
</evidence>